<dbReference type="GO" id="GO:0031573">
    <property type="term" value="P:mitotic intra-S DNA damage checkpoint signaling"/>
    <property type="evidence" value="ECO:0007669"/>
    <property type="project" value="TreeGrafter"/>
</dbReference>
<comment type="cofactor">
    <cofactor evidence="1">
        <name>Mg(2+)</name>
        <dbReference type="ChEBI" id="CHEBI:18420"/>
    </cofactor>
</comment>
<dbReference type="GO" id="GO:0000712">
    <property type="term" value="P:resolution of meiotic recombination intermediates"/>
    <property type="evidence" value="ECO:0007669"/>
    <property type="project" value="TreeGrafter"/>
</dbReference>
<evidence type="ECO:0000256" key="12">
    <source>
        <dbReference type="ARBA" id="ARBA00023254"/>
    </source>
</evidence>
<evidence type="ECO:0000256" key="8">
    <source>
        <dbReference type="ARBA" id="ARBA00022842"/>
    </source>
</evidence>
<keyword evidence="10" id="KW-0234">DNA repair</keyword>
<sequence>MEQTQAQAAIIKQKAKNKTEIFHLILQHGLRDLEISTFLEQMLNENMITFQYSPKIFNNSIMWLQAKPNQQYTQVNPQQNQNGFSYNHNIFQQQVQSQYTYENEFVLIYHNADTFQRDFISGDLQLEMTRLKKYKQSRLDQNKNSSFKVIVLFQSVSDALFNNQLTSNQSKARQTKQEKLFEISSRTGNDDPKVVNRTDYDKFLIELTITYEFDFIHLDSHLEVIEFLKEMHNTIVEKPHRKELSMYSRKGFRPGKKAHLSGFKDPLSITYISFLMCIPGVSENKAIALAKIYPTFSSLMEMLQNDKIDQKEKINRMKNVEVVASMGDKSKKMGKVAEKIYMTLRCAIPTQIIN</sequence>
<dbReference type="Proteomes" id="UP000039865">
    <property type="component" value="Unassembled WGS sequence"/>
</dbReference>
<dbReference type="Gene3D" id="3.40.50.10130">
    <property type="match status" value="1"/>
</dbReference>
<dbReference type="PANTHER" id="PTHR21077">
    <property type="entry name" value="EME1 PROTEIN"/>
    <property type="match status" value="1"/>
</dbReference>
<keyword evidence="3" id="KW-0540">Nuclease</keyword>
<dbReference type="EMBL" id="CCKQ01001625">
    <property type="protein sequence ID" value="CDW72735.1"/>
    <property type="molecule type" value="Genomic_DNA"/>
</dbReference>
<evidence type="ECO:0000256" key="2">
    <source>
        <dbReference type="ARBA" id="ARBA00004123"/>
    </source>
</evidence>
<keyword evidence="4" id="KW-0479">Metal-binding</keyword>
<keyword evidence="14" id="KW-1185">Reference proteome</keyword>
<organism evidence="13 14">
    <name type="scientific">Stylonychia lemnae</name>
    <name type="common">Ciliate</name>
    <dbReference type="NCBI Taxonomy" id="5949"/>
    <lineage>
        <taxon>Eukaryota</taxon>
        <taxon>Sar</taxon>
        <taxon>Alveolata</taxon>
        <taxon>Ciliophora</taxon>
        <taxon>Intramacronucleata</taxon>
        <taxon>Spirotrichea</taxon>
        <taxon>Stichotrichia</taxon>
        <taxon>Sporadotrichida</taxon>
        <taxon>Oxytrichidae</taxon>
        <taxon>Stylonychinae</taxon>
        <taxon>Stylonychia</taxon>
    </lineage>
</organism>
<dbReference type="AlphaFoldDB" id="A0A077ZTT5"/>
<evidence type="ECO:0000313" key="13">
    <source>
        <dbReference type="EMBL" id="CDW72735.1"/>
    </source>
</evidence>
<dbReference type="GO" id="GO:0006302">
    <property type="term" value="P:double-strand break repair"/>
    <property type="evidence" value="ECO:0007669"/>
    <property type="project" value="TreeGrafter"/>
</dbReference>
<dbReference type="Gene3D" id="1.10.150.670">
    <property type="entry name" value="Crossover junction endonuclease EME1, DNA-binding domain"/>
    <property type="match status" value="1"/>
</dbReference>
<keyword evidence="12" id="KW-0469">Meiosis</keyword>
<evidence type="ECO:0000256" key="5">
    <source>
        <dbReference type="ARBA" id="ARBA00022759"/>
    </source>
</evidence>
<dbReference type="GO" id="GO:0031297">
    <property type="term" value="P:replication fork processing"/>
    <property type="evidence" value="ECO:0007669"/>
    <property type="project" value="TreeGrafter"/>
</dbReference>
<dbReference type="InterPro" id="IPR042530">
    <property type="entry name" value="EME1/EME2_C"/>
</dbReference>
<evidence type="ECO:0000256" key="10">
    <source>
        <dbReference type="ARBA" id="ARBA00023204"/>
    </source>
</evidence>
<keyword evidence="8" id="KW-0460">Magnesium</keyword>
<evidence type="ECO:0000256" key="4">
    <source>
        <dbReference type="ARBA" id="ARBA00022723"/>
    </source>
</evidence>
<reference evidence="13 14" key="1">
    <citation type="submission" date="2014-06" db="EMBL/GenBank/DDBJ databases">
        <authorList>
            <person name="Swart Estienne"/>
        </authorList>
    </citation>
    <scope>NUCLEOTIDE SEQUENCE [LARGE SCALE GENOMIC DNA]</scope>
    <source>
        <strain evidence="13 14">130c</strain>
    </source>
</reference>
<dbReference type="InParanoid" id="A0A077ZTT5"/>
<evidence type="ECO:0000256" key="6">
    <source>
        <dbReference type="ARBA" id="ARBA00022763"/>
    </source>
</evidence>
<dbReference type="GO" id="GO:0005634">
    <property type="term" value="C:nucleus"/>
    <property type="evidence" value="ECO:0007669"/>
    <property type="project" value="UniProtKB-SubCell"/>
</dbReference>
<evidence type="ECO:0000256" key="9">
    <source>
        <dbReference type="ARBA" id="ARBA00023172"/>
    </source>
</evidence>
<dbReference type="PANTHER" id="PTHR21077:SF5">
    <property type="entry name" value="CROSSOVER JUNCTION ENDONUCLEASE MMS4"/>
    <property type="match status" value="1"/>
</dbReference>
<comment type="subcellular location">
    <subcellularLocation>
        <location evidence="2">Nucleus</location>
    </subcellularLocation>
</comment>
<keyword evidence="5" id="KW-0255">Endonuclease</keyword>
<accession>A0A077ZTT5</accession>
<evidence type="ECO:0000256" key="11">
    <source>
        <dbReference type="ARBA" id="ARBA00023242"/>
    </source>
</evidence>
<gene>
    <name evidence="13" type="primary">Contig7512.g8022</name>
    <name evidence="13" type="ORF">STYLEM_1699</name>
</gene>
<evidence type="ECO:0000256" key="7">
    <source>
        <dbReference type="ARBA" id="ARBA00022801"/>
    </source>
</evidence>
<protein>
    <submittedName>
        <fullName evidence="13">Uncharacterized protein</fullName>
    </submittedName>
</protein>
<evidence type="ECO:0000256" key="3">
    <source>
        <dbReference type="ARBA" id="ARBA00022722"/>
    </source>
</evidence>
<keyword evidence="7" id="KW-0378">Hydrolase</keyword>
<keyword evidence="11" id="KW-0539">Nucleus</keyword>
<keyword evidence="6" id="KW-0227">DNA damage</keyword>
<dbReference type="GO" id="GO:0046872">
    <property type="term" value="F:metal ion binding"/>
    <property type="evidence" value="ECO:0007669"/>
    <property type="project" value="UniProtKB-KW"/>
</dbReference>
<evidence type="ECO:0000313" key="14">
    <source>
        <dbReference type="Proteomes" id="UP000039865"/>
    </source>
</evidence>
<evidence type="ECO:0000256" key="1">
    <source>
        <dbReference type="ARBA" id="ARBA00001946"/>
    </source>
</evidence>
<dbReference type="GO" id="GO:0048476">
    <property type="term" value="C:Holliday junction resolvase complex"/>
    <property type="evidence" value="ECO:0007669"/>
    <property type="project" value="InterPro"/>
</dbReference>
<dbReference type="OrthoDB" id="5963188at2759"/>
<name>A0A077ZTT5_STYLE</name>
<proteinExistence type="predicted"/>
<dbReference type="InterPro" id="IPR033310">
    <property type="entry name" value="Mms4/EME1/EME2"/>
</dbReference>
<keyword evidence="9" id="KW-0233">DNA recombination</keyword>
<dbReference type="GO" id="GO:0008821">
    <property type="term" value="F:crossover junction DNA endonuclease activity"/>
    <property type="evidence" value="ECO:0007669"/>
    <property type="project" value="TreeGrafter"/>
</dbReference>